<dbReference type="InterPro" id="IPR036388">
    <property type="entry name" value="WH-like_DNA-bd_sf"/>
</dbReference>
<dbReference type="PANTHER" id="PTHR33221:SF15">
    <property type="entry name" value="HTH-TYPE TRANSCRIPTIONAL REGULATOR YWGB-RELATED"/>
    <property type="match status" value="1"/>
</dbReference>
<evidence type="ECO:0000313" key="2">
    <source>
        <dbReference type="Proteomes" id="UP000291269"/>
    </source>
</evidence>
<name>A0A4Q2K925_9FIRM</name>
<dbReference type="EMBL" id="SDOZ01000004">
    <property type="protein sequence ID" value="RXZ58096.1"/>
    <property type="molecule type" value="Genomic_DNA"/>
</dbReference>
<organism evidence="1 2">
    <name type="scientific">Candidatus Borkfalkia ceftriaxoniphila</name>
    <dbReference type="NCBI Taxonomy" id="2508949"/>
    <lineage>
        <taxon>Bacteria</taxon>
        <taxon>Bacillati</taxon>
        <taxon>Bacillota</taxon>
        <taxon>Clostridia</taxon>
        <taxon>Christensenellales</taxon>
        <taxon>Christensenellaceae</taxon>
        <taxon>Candidatus Borkfalkia</taxon>
    </lineage>
</organism>
<sequence>MNGEFVTAVHAMVYLHHKGGRVTSEELADNICTNAVCVRRVMSKLCKRGLAETRAGRSGGGYRYEKTRTVNLRQIAEAVACTLVEAGYRSGGEDKECRIASGMSSYIEGLCSELDDMCKIILEKITVADVERSLTERANI</sequence>
<dbReference type="RefSeq" id="WP_129227073.1">
    <property type="nucleotide sequence ID" value="NZ_SDOZ01000004.1"/>
</dbReference>
<dbReference type="PROSITE" id="PS51197">
    <property type="entry name" value="HTH_RRF2_2"/>
    <property type="match status" value="1"/>
</dbReference>
<reference evidence="1 2" key="1">
    <citation type="journal article" date="2019" name="Gut">
        <title>Antibiotics-induced monodominance of a novel gut bacterial order.</title>
        <authorList>
            <person name="Hildebrand F."/>
            <person name="Moitinho-Silva L."/>
            <person name="Blasche S."/>
            <person name="Jahn M.T."/>
            <person name="Gossmann T.I."/>
            <person name="Heuerta-Cepas J."/>
            <person name="Hercog R."/>
            <person name="Luetge M."/>
            <person name="Bahram M."/>
            <person name="Pryszlak A."/>
            <person name="Alves R.J."/>
            <person name="Waszak S.M."/>
            <person name="Zhu A."/>
            <person name="Ye L."/>
            <person name="Costea P.I."/>
            <person name="Aalvink S."/>
            <person name="Belzer C."/>
            <person name="Forslund S.K."/>
            <person name="Sunagawa S."/>
            <person name="Hentschel U."/>
            <person name="Merten C."/>
            <person name="Patil K.R."/>
            <person name="Benes V."/>
            <person name="Bork P."/>
        </authorList>
    </citation>
    <scope>NUCLEOTIDE SEQUENCE [LARGE SCALE GENOMIC DNA]</scope>
    <source>
        <strain evidence="1 2">HDS1380</strain>
    </source>
</reference>
<dbReference type="InterPro" id="IPR036390">
    <property type="entry name" value="WH_DNA-bd_sf"/>
</dbReference>
<dbReference type="Gene3D" id="1.10.10.10">
    <property type="entry name" value="Winged helix-like DNA-binding domain superfamily/Winged helix DNA-binding domain"/>
    <property type="match status" value="1"/>
</dbReference>
<dbReference type="InterPro" id="IPR000944">
    <property type="entry name" value="Tscrpt_reg_Rrf2"/>
</dbReference>
<dbReference type="Pfam" id="PF02082">
    <property type="entry name" value="Rrf2"/>
    <property type="match status" value="1"/>
</dbReference>
<keyword evidence="2" id="KW-1185">Reference proteome</keyword>
<accession>A0A4Q2K925</accession>
<protein>
    <submittedName>
        <fullName evidence="1">Transcriptional regulator</fullName>
    </submittedName>
</protein>
<dbReference type="GO" id="GO:0003700">
    <property type="term" value="F:DNA-binding transcription factor activity"/>
    <property type="evidence" value="ECO:0007669"/>
    <property type="project" value="TreeGrafter"/>
</dbReference>
<comment type="caution">
    <text evidence="1">The sequence shown here is derived from an EMBL/GenBank/DDBJ whole genome shotgun (WGS) entry which is preliminary data.</text>
</comment>
<dbReference type="GO" id="GO:0005829">
    <property type="term" value="C:cytosol"/>
    <property type="evidence" value="ECO:0007669"/>
    <property type="project" value="TreeGrafter"/>
</dbReference>
<gene>
    <name evidence="1" type="ORF">ESZ91_10595</name>
</gene>
<dbReference type="Proteomes" id="UP000291269">
    <property type="component" value="Unassembled WGS sequence"/>
</dbReference>
<dbReference type="SUPFAM" id="SSF46785">
    <property type="entry name" value="Winged helix' DNA-binding domain"/>
    <property type="match status" value="1"/>
</dbReference>
<dbReference type="PANTHER" id="PTHR33221">
    <property type="entry name" value="WINGED HELIX-TURN-HELIX TRANSCRIPTIONAL REGULATOR, RRF2 FAMILY"/>
    <property type="match status" value="1"/>
</dbReference>
<dbReference type="OrthoDB" id="3242805at2"/>
<dbReference type="AlphaFoldDB" id="A0A4Q2K925"/>
<evidence type="ECO:0000313" key="1">
    <source>
        <dbReference type="EMBL" id="RXZ58096.1"/>
    </source>
</evidence>
<proteinExistence type="predicted"/>